<feature type="transmembrane region" description="Helical" evidence="13">
    <location>
        <begin position="1154"/>
        <end position="1172"/>
    </location>
</feature>
<evidence type="ECO:0000256" key="10">
    <source>
        <dbReference type="ARBA" id="ARBA00023136"/>
    </source>
</evidence>
<feature type="transmembrane region" description="Helical" evidence="13">
    <location>
        <begin position="358"/>
        <end position="376"/>
    </location>
</feature>
<dbReference type="OrthoDB" id="6500128at2759"/>
<dbReference type="FunFam" id="3.40.50.300:FF:000074">
    <property type="entry name" value="Multidrug resistance-associated protein 5 isoform 1"/>
    <property type="match status" value="1"/>
</dbReference>
<gene>
    <name evidence="16" type="ORF">Cgig2_012547</name>
</gene>
<comment type="caution">
    <text evidence="16">The sequence shown here is derived from an EMBL/GenBank/DDBJ whole genome shotgun (WGS) entry which is preliminary data.</text>
</comment>
<dbReference type="GO" id="GO:0016887">
    <property type="term" value="F:ATP hydrolysis activity"/>
    <property type="evidence" value="ECO:0007669"/>
    <property type="project" value="InterPro"/>
</dbReference>
<feature type="domain" description="ABC transmembrane type-1" evidence="15">
    <location>
        <begin position="948"/>
        <end position="1047"/>
    </location>
</feature>
<evidence type="ECO:0000313" key="17">
    <source>
        <dbReference type="Proteomes" id="UP001153076"/>
    </source>
</evidence>
<evidence type="ECO:0000256" key="1">
    <source>
        <dbReference type="ARBA" id="ARBA00004127"/>
    </source>
</evidence>
<dbReference type="PROSITE" id="PS00211">
    <property type="entry name" value="ABC_TRANSPORTER_1"/>
    <property type="match status" value="1"/>
</dbReference>
<sequence length="1430" mass="160799">MGIKLESDFLSLLFNPNWYAMKGMFYSSDSWLMTLTCSASDGTIIEPSDSFTQALQWLRFIFFSICPQRLLFSSTDFFFLLILLVLVTQRLISKFISRSGNTSSSSINKPLLENHRIHVKFTSWFLFNLISTAFLAVAYVTLSILVFIGGRSQQTPWIQAETTFRIVQAITQIAILVLVAHEKRFHATTHPMSLRVYWAAHFVLVLCFSVSAITRLVSVHEGFDPYVKMDDIVYLICLPFSAFLLVVATEGSSGIILISKPEDGFDSRAQLDNSVVNYANVTEYAKANLFSRAIWLWMNPLINKGYKNPLQIDDVPFLPPDHRAERMSELFQSKWPEAGEHSKHPVSITLVKCFWKDIIFTGFLAVIRLGVMYVGPVLINSFIDVTSGKGSSPYEGYYLVLTLLIAKTVEVLSSHQFNFHSQRVGMLVRSTLITSLYKKGLKLSCSSRQAHGVGQIVNYMAVDAQQLGDLMNQLHSIWLMPLQLLVAMVLLYFYMGVSMMSALFGVFVVLVFVFLSTKKNNVFQYQVMRNKDSRLKAMNEMISNMRVIKFQAWEDYFQKRVQSFRKLEYGWLSKFMYSTSVNMIALWGTPLMLSVVIFGFAILMGAYLDAATVFTVTSILKIVQEPLRNFPQSLIQISQAMISLERLDHYMTCPELDEGSVEREESRHCDTAVEAKDGSFSWDDEGTQPTLKWVNLEIKKGQLASVVGTVGSGKSSLLAAILGEMHKISGKVRVCGSTAYVAQTSWIQNTSIQENILFGQPMNREKYKEVIRVCCLEKDLETMEFGDQTEIGERGINLSGGQKQRIQLARAIYQDCDIYLLDDIFSAVDAHTGSAIFKVMRDGTIVQSGKYNELLEAGLDFGALVAAHENSMELVEKSGHISEDTPSDAPKSPFSKNRAIERVKSEKSSLEKSKSHKGSSKLVEDEERETGRVSLAVYKQYCTEAFGWWGVAVMILVSLLWAVSVLSGDYWLAYETSPEHTFTPHLLISVYAVLAVISCLLIGARAVYIAFLGLKTAQSFFNRILNSILHAPMSFFDTTPSGRILSRDYYLANSRELTRLDSITKAPVIHHFSETVSGVTTIRCFRRQVMFCKQNIDKVNTNVKMDFHNNGANEWIGFRLEFIGTLVLCFATLLMIILPSSIIKPEFVGLSLSYGLSLNGVLFWTIYMTCLVENKMVSVERIKQFIQIPSEAPREIKDYVPPPNWPTHGNIELTHLQVRYRPSTPLVLKGITLAIRGGEKIGVVGRTGSGKSTLIQVSFRLVEPCGGKIIIDGIDICKLGLHDLRSRFGIIPQEPVLFEGTVRSNMDPFGLYSDEEIWKSLERCQLKDFVAAKPEKLDAPVAAEGENWSVGQRQLICLGRVLLKKTRILFMDEATASVDSQTDATIQKIIREDFKACTIITIAHRIPTVMDCDRVLVIDAGKPFHLGLCL</sequence>
<keyword evidence="8" id="KW-0067">ATP-binding</keyword>
<dbReference type="CDD" id="cd18580">
    <property type="entry name" value="ABC_6TM_ABCC_D2"/>
    <property type="match status" value="1"/>
</dbReference>
<dbReference type="InterPro" id="IPR017871">
    <property type="entry name" value="ABC_transporter-like_CS"/>
</dbReference>
<keyword evidence="5 13" id="KW-0812">Transmembrane</keyword>
<feature type="domain" description="ABC transmembrane type-1" evidence="15">
    <location>
        <begin position="359"/>
        <end position="639"/>
    </location>
</feature>
<evidence type="ECO:0000256" key="6">
    <source>
        <dbReference type="ARBA" id="ARBA00022737"/>
    </source>
</evidence>
<dbReference type="PROSITE" id="PS50929">
    <property type="entry name" value="ABC_TM1F"/>
    <property type="match status" value="3"/>
</dbReference>
<feature type="transmembrane region" description="Helical" evidence="13">
    <location>
        <begin position="986"/>
        <end position="1014"/>
    </location>
</feature>
<dbReference type="FunFam" id="3.40.50.300:FF:000997">
    <property type="entry name" value="Multidrug resistance-associated protein 1"/>
    <property type="match status" value="1"/>
</dbReference>
<evidence type="ECO:0000259" key="15">
    <source>
        <dbReference type="PROSITE" id="PS50929"/>
    </source>
</evidence>
<keyword evidence="7" id="KW-0547">Nucleotide-binding</keyword>
<name>A0A9Q1GWT7_9CARY</name>
<dbReference type="EMBL" id="JAKOGI010001370">
    <property type="protein sequence ID" value="KAJ8425978.1"/>
    <property type="molecule type" value="Genomic_DNA"/>
</dbReference>
<feature type="transmembrane region" description="Helical" evidence="13">
    <location>
        <begin position="595"/>
        <end position="620"/>
    </location>
</feature>
<evidence type="ECO:0000256" key="7">
    <source>
        <dbReference type="ARBA" id="ARBA00022741"/>
    </source>
</evidence>
<feature type="transmembrane region" description="Helical" evidence="13">
    <location>
        <begin position="1122"/>
        <end position="1142"/>
    </location>
</feature>
<dbReference type="Pfam" id="PF00664">
    <property type="entry name" value="ABC_membrane"/>
    <property type="match status" value="2"/>
</dbReference>
<dbReference type="InterPro" id="IPR003593">
    <property type="entry name" value="AAA+_ATPase"/>
</dbReference>
<evidence type="ECO:0000256" key="13">
    <source>
        <dbReference type="SAM" id="Phobius"/>
    </source>
</evidence>
<dbReference type="Proteomes" id="UP001153076">
    <property type="component" value="Unassembled WGS sequence"/>
</dbReference>
<dbReference type="InterPro" id="IPR044746">
    <property type="entry name" value="ABCC_6TM_D1"/>
</dbReference>
<feature type="region of interest" description="Disordered" evidence="12">
    <location>
        <begin position="875"/>
        <end position="925"/>
    </location>
</feature>
<feature type="domain" description="ABC transporter" evidence="14">
    <location>
        <begin position="673"/>
        <end position="903"/>
    </location>
</feature>
<dbReference type="SUPFAM" id="SSF90123">
    <property type="entry name" value="ABC transporter transmembrane region"/>
    <property type="match status" value="2"/>
</dbReference>
<dbReference type="PROSITE" id="PS50893">
    <property type="entry name" value="ABC_TRANSPORTER_2"/>
    <property type="match status" value="2"/>
</dbReference>
<dbReference type="EC" id="7.6.2.2" evidence="3"/>
<keyword evidence="9 13" id="KW-1133">Transmembrane helix</keyword>
<dbReference type="GO" id="GO:0005524">
    <property type="term" value="F:ATP binding"/>
    <property type="evidence" value="ECO:0007669"/>
    <property type="project" value="UniProtKB-KW"/>
</dbReference>
<dbReference type="CDD" id="cd18579">
    <property type="entry name" value="ABC_6TM_ABCC_D1"/>
    <property type="match status" value="1"/>
</dbReference>
<evidence type="ECO:0000256" key="2">
    <source>
        <dbReference type="ARBA" id="ARBA00009726"/>
    </source>
</evidence>
<dbReference type="InterPro" id="IPR044726">
    <property type="entry name" value="ABCC_6TM_D2"/>
</dbReference>
<comment type="catalytic activity">
    <reaction evidence="11">
        <text>ATP + H2O + xenobioticSide 1 = ADP + phosphate + xenobioticSide 2.</text>
        <dbReference type="EC" id="7.6.2.2"/>
    </reaction>
</comment>
<evidence type="ECO:0000256" key="9">
    <source>
        <dbReference type="ARBA" id="ARBA00022989"/>
    </source>
</evidence>
<reference evidence="16" key="1">
    <citation type="submission" date="2022-04" db="EMBL/GenBank/DDBJ databases">
        <title>Carnegiea gigantea Genome sequencing and assembly v2.</title>
        <authorList>
            <person name="Copetti D."/>
            <person name="Sanderson M.J."/>
            <person name="Burquez A."/>
            <person name="Wojciechowski M.F."/>
        </authorList>
    </citation>
    <scope>NUCLEOTIDE SEQUENCE</scope>
    <source>
        <strain evidence="16">SGP5-SGP5p</strain>
        <tissue evidence="16">Aerial part</tissue>
    </source>
</reference>
<accession>A0A9Q1GWT7</accession>
<dbReference type="SUPFAM" id="SSF52540">
    <property type="entry name" value="P-loop containing nucleoside triphosphate hydrolases"/>
    <property type="match status" value="2"/>
</dbReference>
<evidence type="ECO:0000256" key="5">
    <source>
        <dbReference type="ARBA" id="ARBA00022692"/>
    </source>
</evidence>
<feature type="domain" description="ABC transmembrane type-1" evidence="15">
    <location>
        <begin position="1049"/>
        <end position="1174"/>
    </location>
</feature>
<dbReference type="FunFam" id="1.20.1560.10:FF:000003">
    <property type="entry name" value="ABC transporter C family member 10"/>
    <property type="match status" value="1"/>
</dbReference>
<dbReference type="Gene3D" id="1.20.1560.10">
    <property type="entry name" value="ABC transporter type 1, transmembrane domain"/>
    <property type="match status" value="3"/>
</dbReference>
<feature type="domain" description="ABC transporter" evidence="14">
    <location>
        <begin position="1211"/>
        <end position="1430"/>
    </location>
</feature>
<feature type="transmembrane region" description="Helical" evidence="13">
    <location>
        <begin position="70"/>
        <end position="88"/>
    </location>
</feature>
<evidence type="ECO:0000256" key="11">
    <source>
        <dbReference type="ARBA" id="ARBA00034018"/>
    </source>
</evidence>
<feature type="transmembrane region" description="Helical" evidence="13">
    <location>
        <begin position="192"/>
        <end position="213"/>
    </location>
</feature>
<dbReference type="InterPro" id="IPR027417">
    <property type="entry name" value="P-loop_NTPase"/>
</dbReference>
<dbReference type="PANTHER" id="PTHR24223">
    <property type="entry name" value="ATP-BINDING CASSETTE SUB-FAMILY C"/>
    <property type="match status" value="1"/>
</dbReference>
<proteinExistence type="inferred from homology"/>
<feature type="transmembrane region" description="Helical" evidence="13">
    <location>
        <begin position="946"/>
        <end position="966"/>
    </location>
</feature>
<dbReference type="Pfam" id="PF00005">
    <property type="entry name" value="ABC_tran"/>
    <property type="match status" value="2"/>
</dbReference>
<dbReference type="PANTHER" id="PTHR24223:SF362">
    <property type="entry name" value="ABC TRANSPORTER C FAMILY MEMBER 4"/>
    <property type="match status" value="1"/>
</dbReference>
<evidence type="ECO:0000313" key="16">
    <source>
        <dbReference type="EMBL" id="KAJ8425978.1"/>
    </source>
</evidence>
<keyword evidence="4" id="KW-0813">Transport</keyword>
<protein>
    <recommendedName>
        <fullName evidence="3">ABC-type xenobiotic transporter</fullName>
        <ecNumber evidence="3">7.6.2.2</ecNumber>
    </recommendedName>
</protein>
<dbReference type="SMART" id="SM00382">
    <property type="entry name" value="AAA"/>
    <property type="match status" value="2"/>
</dbReference>
<keyword evidence="6" id="KW-0677">Repeat</keyword>
<keyword evidence="17" id="KW-1185">Reference proteome</keyword>
<feature type="transmembrane region" description="Helical" evidence="13">
    <location>
        <begin position="233"/>
        <end position="258"/>
    </location>
</feature>
<dbReference type="InterPro" id="IPR011527">
    <property type="entry name" value="ABC1_TM_dom"/>
</dbReference>
<keyword evidence="10 13" id="KW-0472">Membrane</keyword>
<dbReference type="GO" id="GO:0012505">
    <property type="term" value="C:endomembrane system"/>
    <property type="evidence" value="ECO:0007669"/>
    <property type="project" value="UniProtKB-SubCell"/>
</dbReference>
<evidence type="ECO:0000259" key="14">
    <source>
        <dbReference type="PROSITE" id="PS50893"/>
    </source>
</evidence>
<feature type="compositionally biased region" description="Basic and acidic residues" evidence="12">
    <location>
        <begin position="898"/>
        <end position="913"/>
    </location>
</feature>
<dbReference type="InterPro" id="IPR003439">
    <property type="entry name" value="ABC_transporter-like_ATP-bd"/>
</dbReference>
<dbReference type="CDD" id="cd03244">
    <property type="entry name" value="ABCC_MRP_domain2"/>
    <property type="match status" value="1"/>
</dbReference>
<evidence type="ECO:0000256" key="4">
    <source>
        <dbReference type="ARBA" id="ARBA00022448"/>
    </source>
</evidence>
<comment type="subcellular location">
    <subcellularLocation>
        <location evidence="1">Endomembrane system</location>
        <topology evidence="1">Multi-pass membrane protein</topology>
    </subcellularLocation>
</comment>
<dbReference type="GO" id="GO:0016020">
    <property type="term" value="C:membrane"/>
    <property type="evidence" value="ECO:0007669"/>
    <property type="project" value="InterPro"/>
</dbReference>
<feature type="transmembrane region" description="Helical" evidence="13">
    <location>
        <begin position="162"/>
        <end position="180"/>
    </location>
</feature>
<evidence type="ECO:0000256" key="3">
    <source>
        <dbReference type="ARBA" id="ARBA00012191"/>
    </source>
</evidence>
<evidence type="ECO:0000256" key="8">
    <source>
        <dbReference type="ARBA" id="ARBA00022840"/>
    </source>
</evidence>
<dbReference type="InterPro" id="IPR050173">
    <property type="entry name" value="ABC_transporter_C-like"/>
</dbReference>
<dbReference type="GO" id="GO:0008559">
    <property type="term" value="F:ABC-type xenobiotic transporter activity"/>
    <property type="evidence" value="ECO:0007669"/>
    <property type="project" value="UniProtKB-EC"/>
</dbReference>
<dbReference type="CDD" id="cd03250">
    <property type="entry name" value="ABCC_MRP_domain1"/>
    <property type="match status" value="1"/>
</dbReference>
<dbReference type="InterPro" id="IPR036640">
    <property type="entry name" value="ABC1_TM_sf"/>
</dbReference>
<feature type="transmembrane region" description="Helical" evidence="13">
    <location>
        <begin position="125"/>
        <end position="150"/>
    </location>
</feature>
<organism evidence="16 17">
    <name type="scientific">Carnegiea gigantea</name>
    <dbReference type="NCBI Taxonomy" id="171969"/>
    <lineage>
        <taxon>Eukaryota</taxon>
        <taxon>Viridiplantae</taxon>
        <taxon>Streptophyta</taxon>
        <taxon>Embryophyta</taxon>
        <taxon>Tracheophyta</taxon>
        <taxon>Spermatophyta</taxon>
        <taxon>Magnoliopsida</taxon>
        <taxon>eudicotyledons</taxon>
        <taxon>Gunneridae</taxon>
        <taxon>Pentapetalae</taxon>
        <taxon>Caryophyllales</taxon>
        <taxon>Cactineae</taxon>
        <taxon>Cactaceae</taxon>
        <taxon>Cactoideae</taxon>
        <taxon>Echinocereeae</taxon>
        <taxon>Carnegiea</taxon>
    </lineage>
</organism>
<feature type="transmembrane region" description="Helical" evidence="13">
    <location>
        <begin position="500"/>
        <end position="517"/>
    </location>
</feature>
<dbReference type="Gene3D" id="3.40.50.300">
    <property type="entry name" value="P-loop containing nucleotide triphosphate hydrolases"/>
    <property type="match status" value="2"/>
</dbReference>
<comment type="similarity">
    <text evidence="2">Belongs to the ABC transporter superfamily. ABCC family. Conjugate transporter (TC 3.A.1.208) subfamily.</text>
</comment>
<evidence type="ECO:0000256" key="12">
    <source>
        <dbReference type="SAM" id="MobiDB-lite"/>
    </source>
</evidence>